<keyword evidence="2" id="KW-1185">Reference proteome</keyword>
<organism evidence="1 2">
    <name type="scientific">Striga hermonthica</name>
    <name type="common">Purple witchweed</name>
    <name type="synonym">Buchnera hermonthica</name>
    <dbReference type="NCBI Taxonomy" id="68872"/>
    <lineage>
        <taxon>Eukaryota</taxon>
        <taxon>Viridiplantae</taxon>
        <taxon>Streptophyta</taxon>
        <taxon>Embryophyta</taxon>
        <taxon>Tracheophyta</taxon>
        <taxon>Spermatophyta</taxon>
        <taxon>Magnoliopsida</taxon>
        <taxon>eudicotyledons</taxon>
        <taxon>Gunneridae</taxon>
        <taxon>Pentapetalae</taxon>
        <taxon>asterids</taxon>
        <taxon>lamiids</taxon>
        <taxon>Lamiales</taxon>
        <taxon>Orobanchaceae</taxon>
        <taxon>Buchnereae</taxon>
        <taxon>Striga</taxon>
    </lineage>
</organism>
<proteinExistence type="predicted"/>
<comment type="caution">
    <text evidence="1">The sequence shown here is derived from an EMBL/GenBank/DDBJ whole genome shotgun (WGS) entry which is preliminary data.</text>
</comment>
<evidence type="ECO:0000313" key="1">
    <source>
        <dbReference type="EMBL" id="CAA0833359.1"/>
    </source>
</evidence>
<reference evidence="1" key="1">
    <citation type="submission" date="2019-12" db="EMBL/GenBank/DDBJ databases">
        <authorList>
            <person name="Scholes J."/>
        </authorList>
    </citation>
    <scope>NUCLEOTIDE SEQUENCE</scope>
</reference>
<accession>A0A9N7NLW2</accession>
<feature type="non-terminal residue" evidence="1">
    <location>
        <position position="98"/>
    </location>
</feature>
<dbReference type="Proteomes" id="UP001153555">
    <property type="component" value="Unassembled WGS sequence"/>
</dbReference>
<protein>
    <submittedName>
        <fullName evidence="1">Uncharacterized protein</fullName>
    </submittedName>
</protein>
<name>A0A9N7NLW2_STRHE</name>
<evidence type="ECO:0000313" key="2">
    <source>
        <dbReference type="Proteomes" id="UP001153555"/>
    </source>
</evidence>
<gene>
    <name evidence="1" type="ORF">SHERM_28622</name>
</gene>
<dbReference type="EMBL" id="CACSLK010027839">
    <property type="protein sequence ID" value="CAA0833359.1"/>
    <property type="molecule type" value="Genomic_DNA"/>
</dbReference>
<sequence length="98" mass="11248">GLFSIFRLGMPRGHIHLTWLSTMTRNKKSKLVPQVLGGDIFGPKRIHKILNNPATCVPRGIPGRKIEKCPTFDYFSKVAGLLIFFEFRWDKKCHPLMP</sequence>
<feature type="non-terminal residue" evidence="1">
    <location>
        <position position="1"/>
    </location>
</feature>
<dbReference type="AlphaFoldDB" id="A0A9N7NLW2"/>